<dbReference type="OrthoDB" id="5457915at2"/>
<dbReference type="InterPro" id="IPR007712">
    <property type="entry name" value="RelE/ParE_toxin"/>
</dbReference>
<dbReference type="PANTHER" id="PTHR33755:SF9">
    <property type="entry name" value="TOXIN PARE1"/>
    <property type="match status" value="1"/>
</dbReference>
<evidence type="ECO:0000256" key="3">
    <source>
        <dbReference type="PIRNR" id="PIRNR029218"/>
    </source>
</evidence>
<evidence type="ECO:0000313" key="5">
    <source>
        <dbReference type="Proteomes" id="UP000002420"/>
    </source>
</evidence>
<sequence>MPSFTLTNMAKADLKEIAKFTQNRWGREQRDLYLQMLDVSFRQLAVNPLKGKDCSDIRIGYRKLLAGSHVIFYRQTLTDTIEIVRVLHGHMDIETRLSEP</sequence>
<dbReference type="Gene3D" id="3.30.2310.20">
    <property type="entry name" value="RelE-like"/>
    <property type="match status" value="1"/>
</dbReference>
<protein>
    <recommendedName>
        <fullName evidence="3">Toxin</fullName>
    </recommendedName>
</protein>
<dbReference type="eggNOG" id="COG3668">
    <property type="taxonomic scope" value="Bacteria"/>
</dbReference>
<dbReference type="EMBL" id="CP001089">
    <property type="protein sequence ID" value="ACD96298.1"/>
    <property type="molecule type" value="Genomic_DNA"/>
</dbReference>
<dbReference type="PANTHER" id="PTHR33755">
    <property type="entry name" value="TOXIN PARE1-RELATED"/>
    <property type="match status" value="1"/>
</dbReference>
<dbReference type="RefSeq" id="WP_012470630.1">
    <property type="nucleotide sequence ID" value="NC_010814.1"/>
</dbReference>
<dbReference type="InterPro" id="IPR035093">
    <property type="entry name" value="RelE/ParE_toxin_dom_sf"/>
</dbReference>
<evidence type="ECO:0000256" key="1">
    <source>
        <dbReference type="ARBA" id="ARBA00006226"/>
    </source>
</evidence>
<keyword evidence="5" id="KW-1185">Reference proteome</keyword>
<keyword evidence="2" id="KW-1277">Toxin-antitoxin system</keyword>
<dbReference type="HOGENOM" id="CLU_147162_3_0_7"/>
<gene>
    <name evidence="4" type="ordered locus">Glov_2585</name>
</gene>
<organism evidence="4 5">
    <name type="scientific">Trichlorobacter lovleyi (strain ATCC BAA-1151 / DSM 17278 / SZ)</name>
    <name type="common">Geobacter lovleyi</name>
    <dbReference type="NCBI Taxonomy" id="398767"/>
    <lineage>
        <taxon>Bacteria</taxon>
        <taxon>Pseudomonadati</taxon>
        <taxon>Thermodesulfobacteriota</taxon>
        <taxon>Desulfuromonadia</taxon>
        <taxon>Geobacterales</taxon>
        <taxon>Geobacteraceae</taxon>
        <taxon>Trichlorobacter</taxon>
    </lineage>
</organism>
<dbReference type="STRING" id="398767.Glov_2585"/>
<dbReference type="AlphaFoldDB" id="B3E6F1"/>
<dbReference type="InterPro" id="IPR051803">
    <property type="entry name" value="TA_system_RelE-like_toxin"/>
</dbReference>
<dbReference type="Proteomes" id="UP000002420">
    <property type="component" value="Chromosome"/>
</dbReference>
<dbReference type="Pfam" id="PF05016">
    <property type="entry name" value="ParE_toxin"/>
    <property type="match status" value="1"/>
</dbReference>
<name>B3E6F1_TRIL1</name>
<dbReference type="KEGG" id="glo:Glov_2585"/>
<accession>B3E6F1</accession>
<comment type="similarity">
    <text evidence="1 3">Belongs to the RelE toxin family.</text>
</comment>
<evidence type="ECO:0000313" key="4">
    <source>
        <dbReference type="EMBL" id="ACD96298.1"/>
    </source>
</evidence>
<evidence type="ECO:0000256" key="2">
    <source>
        <dbReference type="ARBA" id="ARBA00022649"/>
    </source>
</evidence>
<dbReference type="PIRSF" id="PIRSF029218">
    <property type="entry name" value="ParE"/>
    <property type="match status" value="1"/>
</dbReference>
<dbReference type="InterPro" id="IPR028344">
    <property type="entry name" value="ParE1/4"/>
</dbReference>
<reference evidence="4 5" key="1">
    <citation type="submission" date="2008-05" db="EMBL/GenBank/DDBJ databases">
        <title>Complete sequence of chromosome of Geobacter lovleyi SZ.</title>
        <authorList>
            <consortium name="US DOE Joint Genome Institute"/>
            <person name="Lucas S."/>
            <person name="Copeland A."/>
            <person name="Lapidus A."/>
            <person name="Glavina del Rio T."/>
            <person name="Dalin E."/>
            <person name="Tice H."/>
            <person name="Bruce D."/>
            <person name="Goodwin L."/>
            <person name="Pitluck S."/>
            <person name="Chertkov O."/>
            <person name="Meincke L."/>
            <person name="Brettin T."/>
            <person name="Detter J.C."/>
            <person name="Han C."/>
            <person name="Tapia R."/>
            <person name="Kuske C.R."/>
            <person name="Schmutz J."/>
            <person name="Larimer F."/>
            <person name="Land M."/>
            <person name="Hauser L."/>
            <person name="Kyrpides N."/>
            <person name="Mikhailova N."/>
            <person name="Sung Y."/>
            <person name="Fletcher K.E."/>
            <person name="Ritalahti K.M."/>
            <person name="Loeffler F.E."/>
            <person name="Richardson P."/>
        </authorList>
    </citation>
    <scope>NUCLEOTIDE SEQUENCE [LARGE SCALE GENOMIC DNA]</scope>
    <source>
        <strain evidence="5">ATCC BAA-1151 / DSM 17278 / SZ</strain>
    </source>
</reference>
<proteinExistence type="inferred from homology"/>